<evidence type="ECO:0000313" key="1">
    <source>
        <dbReference type="EMBL" id="VYU40622.1"/>
    </source>
</evidence>
<sequence>MRKTWIAIVATVVLGVTIYGGYHAYGAYEQNKQLESDLFLANVEALSQNETSPSDTGPGDTFDCGKCGVTVKICESKNFHPCSPNLCGCYK</sequence>
<dbReference type="AlphaFoldDB" id="A0A6N3EIE4"/>
<dbReference type="EMBL" id="CACRUT010000016">
    <property type="protein sequence ID" value="VYU40622.1"/>
    <property type="molecule type" value="Genomic_DNA"/>
</dbReference>
<dbReference type="RefSeq" id="WP_412442947.1">
    <property type="nucleotide sequence ID" value="NZ_CACRUT010000016.1"/>
</dbReference>
<organism evidence="1">
    <name type="scientific">Paraprevotella clara</name>
    <dbReference type="NCBI Taxonomy" id="454154"/>
    <lineage>
        <taxon>Bacteria</taxon>
        <taxon>Pseudomonadati</taxon>
        <taxon>Bacteroidota</taxon>
        <taxon>Bacteroidia</taxon>
        <taxon>Bacteroidales</taxon>
        <taxon>Prevotellaceae</taxon>
        <taxon>Paraprevotella</taxon>
    </lineage>
</organism>
<name>A0A6N3EIE4_9BACT</name>
<gene>
    <name evidence="1" type="ORF">PCLFYP37_02778</name>
</gene>
<protein>
    <submittedName>
        <fullName evidence="1">Uncharacterized protein</fullName>
    </submittedName>
</protein>
<accession>A0A6N3EIE4</accession>
<reference evidence="1" key="1">
    <citation type="submission" date="2019-11" db="EMBL/GenBank/DDBJ databases">
        <authorList>
            <person name="Feng L."/>
        </authorList>
    </citation>
    <scope>NUCLEOTIDE SEQUENCE</scope>
    <source>
        <strain evidence="1">PclaraLFYP37</strain>
    </source>
</reference>
<proteinExistence type="predicted"/>